<protein>
    <recommendedName>
        <fullName evidence="2">Major facilitator superfamily (MFS) profile domain-containing protein</fullName>
    </recommendedName>
</protein>
<keyword evidence="1" id="KW-1133">Transmembrane helix</keyword>
<feature type="transmembrane region" description="Helical" evidence="1">
    <location>
        <begin position="75"/>
        <end position="98"/>
    </location>
</feature>
<proteinExistence type="predicted"/>
<reference evidence="3" key="1">
    <citation type="submission" date="2019-08" db="EMBL/GenBank/DDBJ databases">
        <authorList>
            <person name="Kucharzyk K."/>
            <person name="Murdoch R.W."/>
            <person name="Higgins S."/>
            <person name="Loffler F."/>
        </authorList>
    </citation>
    <scope>NUCLEOTIDE SEQUENCE</scope>
</reference>
<evidence type="ECO:0000259" key="2">
    <source>
        <dbReference type="PROSITE" id="PS50850"/>
    </source>
</evidence>
<name>A0A645HI85_9ZZZZ</name>
<dbReference type="SUPFAM" id="SSF103473">
    <property type="entry name" value="MFS general substrate transporter"/>
    <property type="match status" value="1"/>
</dbReference>
<accession>A0A645HI85</accession>
<dbReference type="InterPro" id="IPR011701">
    <property type="entry name" value="MFS"/>
</dbReference>
<sequence>MATLIVHLTKKNKPLFNIAVSGVFFAVAFGMNFFIKAYPLYIIATIIWTIGEILNATNSGVYIEGHAPSSHRGRFNSVLNIITGGGSTIGPVIMGGYIERVGVVYVWPLVFSITMLSATLIYILYLREEKKHRANITA</sequence>
<dbReference type="PROSITE" id="PS50850">
    <property type="entry name" value="MFS"/>
    <property type="match status" value="1"/>
</dbReference>
<feature type="transmembrane region" description="Helical" evidence="1">
    <location>
        <begin position="15"/>
        <end position="35"/>
    </location>
</feature>
<dbReference type="InterPro" id="IPR036259">
    <property type="entry name" value="MFS_trans_sf"/>
</dbReference>
<evidence type="ECO:0000313" key="3">
    <source>
        <dbReference type="EMBL" id="MPN38748.1"/>
    </source>
</evidence>
<dbReference type="EMBL" id="VSSQ01094168">
    <property type="protein sequence ID" value="MPN38748.1"/>
    <property type="molecule type" value="Genomic_DNA"/>
</dbReference>
<feature type="domain" description="Major facilitator superfamily (MFS) profile" evidence="2">
    <location>
        <begin position="1"/>
        <end position="138"/>
    </location>
</feature>
<dbReference type="Pfam" id="PF07690">
    <property type="entry name" value="MFS_1"/>
    <property type="match status" value="1"/>
</dbReference>
<keyword evidence="1" id="KW-0812">Transmembrane</keyword>
<feature type="transmembrane region" description="Helical" evidence="1">
    <location>
        <begin position="41"/>
        <end position="63"/>
    </location>
</feature>
<evidence type="ECO:0000256" key="1">
    <source>
        <dbReference type="SAM" id="Phobius"/>
    </source>
</evidence>
<feature type="transmembrane region" description="Helical" evidence="1">
    <location>
        <begin position="104"/>
        <end position="125"/>
    </location>
</feature>
<dbReference type="Gene3D" id="1.20.1250.20">
    <property type="entry name" value="MFS general substrate transporter like domains"/>
    <property type="match status" value="1"/>
</dbReference>
<dbReference type="InterPro" id="IPR020846">
    <property type="entry name" value="MFS_dom"/>
</dbReference>
<keyword evidence="1" id="KW-0472">Membrane</keyword>
<dbReference type="AlphaFoldDB" id="A0A645HI85"/>
<organism evidence="3">
    <name type="scientific">bioreactor metagenome</name>
    <dbReference type="NCBI Taxonomy" id="1076179"/>
    <lineage>
        <taxon>unclassified sequences</taxon>
        <taxon>metagenomes</taxon>
        <taxon>ecological metagenomes</taxon>
    </lineage>
</organism>
<gene>
    <name evidence="3" type="ORF">SDC9_186273</name>
</gene>
<dbReference type="GO" id="GO:0022857">
    <property type="term" value="F:transmembrane transporter activity"/>
    <property type="evidence" value="ECO:0007669"/>
    <property type="project" value="InterPro"/>
</dbReference>
<comment type="caution">
    <text evidence="3">The sequence shown here is derived from an EMBL/GenBank/DDBJ whole genome shotgun (WGS) entry which is preliminary data.</text>
</comment>